<dbReference type="InterPro" id="IPR000866">
    <property type="entry name" value="AhpC/TSA"/>
</dbReference>
<sequence length="174" mass="19660">MKQKHITITAVCIALVVIGYIVYSNFASENAGNEEGDTAIDFTLPSYNGEDLTLSSYEGNVVIMNMWASWCEPCTDEIPALIDFHHAYRNKGVVVLTINMNSYETDQKDAKQFVEEFNMTQTPAMIDEEGDIAEMYSIQYLPTTFIIDRDGTIARKVAGEVDFERLETIVQDYL</sequence>
<keyword evidence="2" id="KW-0812">Transmembrane</keyword>
<keyword evidence="2" id="KW-1133">Transmembrane helix</keyword>
<dbReference type="InterPro" id="IPR036249">
    <property type="entry name" value="Thioredoxin-like_sf"/>
</dbReference>
<evidence type="ECO:0000259" key="3">
    <source>
        <dbReference type="PROSITE" id="PS51352"/>
    </source>
</evidence>
<protein>
    <submittedName>
        <fullName evidence="4">Peroxiredoxin</fullName>
    </submittedName>
</protein>
<accession>A0A1G7ZQ19</accession>
<evidence type="ECO:0000256" key="1">
    <source>
        <dbReference type="ARBA" id="ARBA00023157"/>
    </source>
</evidence>
<gene>
    <name evidence="4" type="ORF">SAMN05192534_101636</name>
</gene>
<dbReference type="SUPFAM" id="SSF52833">
    <property type="entry name" value="Thioredoxin-like"/>
    <property type="match status" value="1"/>
</dbReference>
<dbReference type="GO" id="GO:0016209">
    <property type="term" value="F:antioxidant activity"/>
    <property type="evidence" value="ECO:0007669"/>
    <property type="project" value="InterPro"/>
</dbReference>
<dbReference type="Pfam" id="PF00578">
    <property type="entry name" value="AhpC-TSA"/>
    <property type="match status" value="1"/>
</dbReference>
<reference evidence="4 5" key="1">
    <citation type="submission" date="2016-10" db="EMBL/GenBank/DDBJ databases">
        <authorList>
            <person name="de Groot N.N."/>
        </authorList>
    </citation>
    <scope>NUCLEOTIDE SEQUENCE [LARGE SCALE GENOMIC DNA]</scope>
    <source>
        <strain evidence="4 5">DSM 21632</strain>
    </source>
</reference>
<feature type="transmembrane region" description="Helical" evidence="2">
    <location>
        <begin position="6"/>
        <end position="23"/>
    </location>
</feature>
<dbReference type="PANTHER" id="PTHR42852">
    <property type="entry name" value="THIOL:DISULFIDE INTERCHANGE PROTEIN DSBE"/>
    <property type="match status" value="1"/>
</dbReference>
<feature type="domain" description="Thioredoxin" evidence="3">
    <location>
        <begin position="33"/>
        <end position="174"/>
    </location>
</feature>
<keyword evidence="1" id="KW-1015">Disulfide bond</keyword>
<dbReference type="PROSITE" id="PS00194">
    <property type="entry name" value="THIOREDOXIN_1"/>
    <property type="match status" value="1"/>
</dbReference>
<evidence type="ECO:0000256" key="2">
    <source>
        <dbReference type="SAM" id="Phobius"/>
    </source>
</evidence>
<dbReference type="Gene3D" id="3.40.30.10">
    <property type="entry name" value="Glutaredoxin"/>
    <property type="match status" value="1"/>
</dbReference>
<dbReference type="CDD" id="cd02966">
    <property type="entry name" value="TlpA_like_family"/>
    <property type="match status" value="1"/>
</dbReference>
<dbReference type="Proteomes" id="UP000199163">
    <property type="component" value="Unassembled WGS sequence"/>
</dbReference>
<dbReference type="InterPro" id="IPR017937">
    <property type="entry name" value="Thioredoxin_CS"/>
</dbReference>
<name>A0A1G7ZQ19_9BACI</name>
<dbReference type="EMBL" id="FNDK01000001">
    <property type="protein sequence ID" value="SDH10647.1"/>
    <property type="molecule type" value="Genomic_DNA"/>
</dbReference>
<dbReference type="PANTHER" id="PTHR42852:SF18">
    <property type="entry name" value="CHROMOSOME UNDETERMINED SCAFFOLD_47, WHOLE GENOME SHOTGUN SEQUENCE"/>
    <property type="match status" value="1"/>
</dbReference>
<dbReference type="RefSeq" id="WP_091271066.1">
    <property type="nucleotide sequence ID" value="NZ_FNDK01000001.1"/>
</dbReference>
<evidence type="ECO:0000313" key="4">
    <source>
        <dbReference type="EMBL" id="SDH10647.1"/>
    </source>
</evidence>
<dbReference type="AlphaFoldDB" id="A0A1G7ZQ19"/>
<dbReference type="InterPro" id="IPR013766">
    <property type="entry name" value="Thioredoxin_domain"/>
</dbReference>
<dbReference type="OrthoDB" id="25753at2"/>
<dbReference type="PROSITE" id="PS51352">
    <property type="entry name" value="THIOREDOXIN_2"/>
    <property type="match status" value="1"/>
</dbReference>
<evidence type="ECO:0000313" key="5">
    <source>
        <dbReference type="Proteomes" id="UP000199163"/>
    </source>
</evidence>
<keyword evidence="2" id="KW-0472">Membrane</keyword>
<dbReference type="STRING" id="568899.SAMN05192534_101636"/>
<proteinExistence type="predicted"/>
<dbReference type="InterPro" id="IPR050553">
    <property type="entry name" value="Thioredoxin_ResA/DsbE_sf"/>
</dbReference>
<organism evidence="4 5">
    <name type="scientific">Alteribacillus persepolensis</name>
    <dbReference type="NCBI Taxonomy" id="568899"/>
    <lineage>
        <taxon>Bacteria</taxon>
        <taxon>Bacillati</taxon>
        <taxon>Bacillota</taxon>
        <taxon>Bacilli</taxon>
        <taxon>Bacillales</taxon>
        <taxon>Bacillaceae</taxon>
        <taxon>Alteribacillus</taxon>
    </lineage>
</organism>
<keyword evidence="5" id="KW-1185">Reference proteome</keyword>
<dbReference type="GO" id="GO:0016491">
    <property type="term" value="F:oxidoreductase activity"/>
    <property type="evidence" value="ECO:0007669"/>
    <property type="project" value="InterPro"/>
</dbReference>